<dbReference type="InterPro" id="IPR023214">
    <property type="entry name" value="HAD_sf"/>
</dbReference>
<dbReference type="GO" id="GO:0005737">
    <property type="term" value="C:cytoplasm"/>
    <property type="evidence" value="ECO:0007669"/>
    <property type="project" value="TreeGrafter"/>
</dbReference>
<dbReference type="Pfam" id="PF13344">
    <property type="entry name" value="Hydrolase_6"/>
    <property type="match status" value="1"/>
</dbReference>
<gene>
    <name evidence="1" type="ORF">SAMN05444398_102119</name>
</gene>
<dbReference type="RefSeq" id="WP_143163152.1">
    <property type="nucleotide sequence ID" value="NZ_BMLR01000002.1"/>
</dbReference>
<accession>A0A1M7A0C1</accession>
<protein>
    <submittedName>
        <fullName evidence="1">HAD-superfamily class IIA hydrolase, TIGR01459</fullName>
    </submittedName>
</protein>
<dbReference type="GO" id="GO:0016791">
    <property type="term" value="F:phosphatase activity"/>
    <property type="evidence" value="ECO:0007669"/>
    <property type="project" value="TreeGrafter"/>
</dbReference>
<dbReference type="Gene3D" id="3.40.50.1000">
    <property type="entry name" value="HAD superfamily/HAD-like"/>
    <property type="match status" value="2"/>
</dbReference>
<name>A0A1M7A0C1_9RHOB</name>
<dbReference type="InterPro" id="IPR006357">
    <property type="entry name" value="HAD-SF_hydro_IIA"/>
</dbReference>
<dbReference type="OrthoDB" id="148966at2"/>
<organism evidence="1 2">
    <name type="scientific">Roseovarius pacificus</name>
    <dbReference type="NCBI Taxonomy" id="337701"/>
    <lineage>
        <taxon>Bacteria</taxon>
        <taxon>Pseudomonadati</taxon>
        <taxon>Pseudomonadota</taxon>
        <taxon>Alphaproteobacteria</taxon>
        <taxon>Rhodobacterales</taxon>
        <taxon>Roseobacteraceae</taxon>
        <taxon>Roseovarius</taxon>
    </lineage>
</organism>
<dbReference type="InterPro" id="IPR036412">
    <property type="entry name" value="HAD-like_sf"/>
</dbReference>
<proteinExistence type="predicted"/>
<dbReference type="NCBIfam" id="TIGR01460">
    <property type="entry name" value="HAD-SF-IIA"/>
    <property type="match status" value="1"/>
</dbReference>
<dbReference type="Pfam" id="PF13242">
    <property type="entry name" value="Hydrolase_like"/>
    <property type="match status" value="1"/>
</dbReference>
<keyword evidence="2" id="KW-1185">Reference proteome</keyword>
<sequence>MMTTDAETAFNAYLSVRHRLPGATFGTNWTAASSLENIAEAFDLILLDAYGVLNVGETPIDGAVERIAALRAAGKRVMVVSNSAGYPKARMMQRYTRLGFDFSPSEVVTSREALLAHLASMPPRRWGMMLNAVNGTDDLNGIDAHVLADDPAAYDAAEGILLVGSDGWTDARQDMLENSLCKNPRPVIVGNPDIVAPREGGLSREPGYFAHRLADVTGIEPRFLGKPFGEIYDLALARHDPLPPPARVLMVGDTLHTDVLGGRHMGFATALVMNHGLLAGMDADTAVGRSGIVPDFVIGQI</sequence>
<evidence type="ECO:0000313" key="1">
    <source>
        <dbReference type="EMBL" id="SHL35993.1"/>
    </source>
</evidence>
<dbReference type="AlphaFoldDB" id="A0A1M7A0C1"/>
<reference evidence="1 2" key="1">
    <citation type="submission" date="2016-11" db="EMBL/GenBank/DDBJ databases">
        <authorList>
            <person name="Jaros S."/>
            <person name="Januszkiewicz K."/>
            <person name="Wedrychowicz H."/>
        </authorList>
    </citation>
    <scope>NUCLEOTIDE SEQUENCE [LARGE SCALE GENOMIC DNA]</scope>
    <source>
        <strain evidence="1 2">DSM 29589</strain>
    </source>
</reference>
<dbReference type="PANTHER" id="PTHR19288:SF90">
    <property type="entry name" value="OS08G0542600 PROTEIN"/>
    <property type="match status" value="1"/>
</dbReference>
<dbReference type="STRING" id="337701.SAMN05444398_102119"/>
<dbReference type="SUPFAM" id="SSF56784">
    <property type="entry name" value="HAD-like"/>
    <property type="match status" value="1"/>
</dbReference>
<dbReference type="Proteomes" id="UP000183974">
    <property type="component" value="Unassembled WGS sequence"/>
</dbReference>
<evidence type="ECO:0000313" key="2">
    <source>
        <dbReference type="Proteomes" id="UP000183974"/>
    </source>
</evidence>
<dbReference type="EMBL" id="FRBR01000002">
    <property type="protein sequence ID" value="SHL35993.1"/>
    <property type="molecule type" value="Genomic_DNA"/>
</dbReference>
<dbReference type="PANTHER" id="PTHR19288">
    <property type="entry name" value="4-NITROPHENYLPHOSPHATASE-RELATED"/>
    <property type="match status" value="1"/>
</dbReference>
<keyword evidence="1" id="KW-0378">Hydrolase</keyword>